<name>A0A2P2NM08_RHIMU</name>
<evidence type="ECO:0000313" key="2">
    <source>
        <dbReference type="EMBL" id="MBX43521.1"/>
    </source>
</evidence>
<feature type="region of interest" description="Disordered" evidence="1">
    <location>
        <begin position="1"/>
        <end position="36"/>
    </location>
</feature>
<proteinExistence type="predicted"/>
<feature type="compositionally biased region" description="Basic residues" evidence="1">
    <location>
        <begin position="27"/>
        <end position="36"/>
    </location>
</feature>
<dbReference type="EMBL" id="GGEC01063037">
    <property type="protein sequence ID" value="MBX43521.1"/>
    <property type="molecule type" value="Transcribed_RNA"/>
</dbReference>
<evidence type="ECO:0000256" key="1">
    <source>
        <dbReference type="SAM" id="MobiDB-lite"/>
    </source>
</evidence>
<reference evidence="2" key="1">
    <citation type="submission" date="2018-02" db="EMBL/GenBank/DDBJ databases">
        <title>Rhizophora mucronata_Transcriptome.</title>
        <authorList>
            <person name="Meera S.P."/>
            <person name="Sreeshan A."/>
            <person name="Augustine A."/>
        </authorList>
    </citation>
    <scope>NUCLEOTIDE SEQUENCE</scope>
    <source>
        <tissue evidence="2">Leaf</tissue>
    </source>
</reference>
<accession>A0A2P2NM08</accession>
<sequence>MSKQKNPEAETAFKVIQRPRSGTKQSYSRKRIKGHI</sequence>
<dbReference type="AlphaFoldDB" id="A0A2P2NM08"/>
<protein>
    <submittedName>
        <fullName evidence="2">Uncharacterized protein</fullName>
    </submittedName>
</protein>
<organism evidence="2">
    <name type="scientific">Rhizophora mucronata</name>
    <name type="common">Asiatic mangrove</name>
    <dbReference type="NCBI Taxonomy" id="61149"/>
    <lineage>
        <taxon>Eukaryota</taxon>
        <taxon>Viridiplantae</taxon>
        <taxon>Streptophyta</taxon>
        <taxon>Embryophyta</taxon>
        <taxon>Tracheophyta</taxon>
        <taxon>Spermatophyta</taxon>
        <taxon>Magnoliopsida</taxon>
        <taxon>eudicotyledons</taxon>
        <taxon>Gunneridae</taxon>
        <taxon>Pentapetalae</taxon>
        <taxon>rosids</taxon>
        <taxon>fabids</taxon>
        <taxon>Malpighiales</taxon>
        <taxon>Rhizophoraceae</taxon>
        <taxon>Rhizophora</taxon>
    </lineage>
</organism>